<reference evidence="2 3" key="1">
    <citation type="submission" date="2018-03" db="EMBL/GenBank/DDBJ databases">
        <title>Genome assembly of novel Miniimonas species PCH200.</title>
        <authorList>
            <person name="Thakur V."/>
            <person name="Kumar V."/>
            <person name="Singh D."/>
        </authorList>
    </citation>
    <scope>NUCLEOTIDE SEQUENCE [LARGE SCALE GENOMIC DNA]</scope>
    <source>
        <strain evidence="2 3">PCH200</strain>
    </source>
</reference>
<dbReference type="AlphaFoldDB" id="A0A2U1ZXR5"/>
<name>A0A2U1ZXR5_9MICO</name>
<dbReference type="OrthoDB" id="4119890at2"/>
<protein>
    <submittedName>
        <fullName evidence="2">N-acetyltransferase</fullName>
    </submittedName>
</protein>
<keyword evidence="3" id="KW-1185">Reference proteome</keyword>
<evidence type="ECO:0000313" key="2">
    <source>
        <dbReference type="EMBL" id="PWD51754.1"/>
    </source>
</evidence>
<dbReference type="PROSITE" id="PS51186">
    <property type="entry name" value="GNAT"/>
    <property type="match status" value="1"/>
</dbReference>
<proteinExistence type="predicted"/>
<dbReference type="EMBL" id="PYHR01000002">
    <property type="protein sequence ID" value="PWD51754.1"/>
    <property type="molecule type" value="Genomic_DNA"/>
</dbReference>
<dbReference type="Gene3D" id="3.40.630.30">
    <property type="match status" value="1"/>
</dbReference>
<organism evidence="2 3">
    <name type="scientific">Serinibacter arcticus</name>
    <dbReference type="NCBI Taxonomy" id="1655435"/>
    <lineage>
        <taxon>Bacteria</taxon>
        <taxon>Bacillati</taxon>
        <taxon>Actinomycetota</taxon>
        <taxon>Actinomycetes</taxon>
        <taxon>Micrococcales</taxon>
        <taxon>Beutenbergiaceae</taxon>
        <taxon>Serinibacter</taxon>
    </lineage>
</organism>
<feature type="domain" description="N-acetyltransferase" evidence="1">
    <location>
        <begin position="9"/>
        <end position="194"/>
    </location>
</feature>
<dbReference type="InterPro" id="IPR016181">
    <property type="entry name" value="Acyl_CoA_acyltransferase"/>
</dbReference>
<evidence type="ECO:0000313" key="3">
    <source>
        <dbReference type="Proteomes" id="UP000245166"/>
    </source>
</evidence>
<dbReference type="GO" id="GO:0016747">
    <property type="term" value="F:acyltransferase activity, transferring groups other than amino-acyl groups"/>
    <property type="evidence" value="ECO:0007669"/>
    <property type="project" value="InterPro"/>
</dbReference>
<dbReference type="SUPFAM" id="SSF55729">
    <property type="entry name" value="Acyl-CoA N-acyltransferases (Nat)"/>
    <property type="match status" value="1"/>
</dbReference>
<dbReference type="InterPro" id="IPR000182">
    <property type="entry name" value="GNAT_dom"/>
</dbReference>
<dbReference type="RefSeq" id="WP_109230135.1">
    <property type="nucleotide sequence ID" value="NZ_PYHR01000002.1"/>
</dbReference>
<evidence type="ECO:0000259" key="1">
    <source>
        <dbReference type="PROSITE" id="PS51186"/>
    </source>
</evidence>
<dbReference type="Pfam" id="PF00583">
    <property type="entry name" value="Acetyltransf_1"/>
    <property type="match status" value="1"/>
</dbReference>
<dbReference type="Proteomes" id="UP000245166">
    <property type="component" value="Unassembled WGS sequence"/>
</dbReference>
<comment type="caution">
    <text evidence="2">The sequence shown here is derived from an EMBL/GenBank/DDBJ whole genome shotgun (WGS) entry which is preliminary data.</text>
</comment>
<accession>A0A2U1ZXR5</accession>
<gene>
    <name evidence="2" type="ORF">C8046_14965</name>
</gene>
<sequence length="367" mass="40659">MTTTTTAATELRPLHVPESADDEDAADFRAMVDVRNATYRLVSGHDDHRISAAELLPHYRPDPHETRLMWLVLHEGRPVGRVGVDLPHEGAAVVAHFLLELHPDVWGRGIGTEAMALVERTAREHGRTVLQTFTEHPEAPGPRLVPPTGFGSIPAESRNARFLVRSGFTLEQIERNSTFDLTGALDGVERLLAEARAASGDYRVVSWFAPVPAEHVEGYAWLKSRMATDAPAADLEVYEETWDAERVAAHDARYVEAGRTMHVVAAQHVATGELCAFNELVIGVDPSEASHQEDTLVLREHRGHRLGLLVKCENLLRWREIAPSSPRVMTYNAEENRPMLSINEAIGFTAIAYEGAWKKVLPPLPNP</sequence>
<dbReference type="CDD" id="cd04301">
    <property type="entry name" value="NAT_SF"/>
    <property type="match status" value="1"/>
</dbReference>